<dbReference type="EMBL" id="LLXH01000825">
    <property type="protein sequence ID" value="PKC62701.1"/>
    <property type="molecule type" value="Genomic_DNA"/>
</dbReference>
<keyword evidence="1" id="KW-1133">Transmembrane helix</keyword>
<proteinExistence type="predicted"/>
<keyword evidence="1" id="KW-0472">Membrane</keyword>
<feature type="transmembrane region" description="Helical" evidence="1">
    <location>
        <begin position="14"/>
        <end position="34"/>
    </location>
</feature>
<evidence type="ECO:0000313" key="2">
    <source>
        <dbReference type="EMBL" id="PKC62701.1"/>
    </source>
</evidence>
<comment type="caution">
    <text evidence="2">The sequence shown here is derived from an EMBL/GenBank/DDBJ whole genome shotgun (WGS) entry which is preliminary data.</text>
</comment>
<dbReference type="Proteomes" id="UP000232688">
    <property type="component" value="Unassembled WGS sequence"/>
</dbReference>
<dbReference type="AlphaFoldDB" id="A0A2N0RHB3"/>
<reference evidence="2 3" key="2">
    <citation type="submission" date="2017-10" db="EMBL/GenBank/DDBJ databases">
        <title>Genome analyses suggest a sexual origin of heterokaryosis in a supposedly ancient asexual fungus.</title>
        <authorList>
            <person name="Corradi N."/>
            <person name="Sedzielewska K."/>
            <person name="Noel J."/>
            <person name="Charron P."/>
            <person name="Farinelli L."/>
            <person name="Marton T."/>
            <person name="Kruger M."/>
            <person name="Pelin A."/>
            <person name="Brachmann A."/>
            <person name="Corradi N."/>
        </authorList>
    </citation>
    <scope>NUCLEOTIDE SEQUENCE [LARGE SCALE GENOMIC DNA]</scope>
    <source>
        <strain evidence="2 3">A1</strain>
    </source>
</reference>
<gene>
    <name evidence="2" type="ORF">RhiirA1_397428</name>
</gene>
<dbReference type="VEuPathDB" id="FungiDB:RhiirA1_397428"/>
<accession>A0A2N0RHB3</accession>
<name>A0A2N0RHB3_9GLOM</name>
<keyword evidence="1" id="KW-0812">Transmembrane</keyword>
<evidence type="ECO:0000313" key="3">
    <source>
        <dbReference type="Proteomes" id="UP000232688"/>
    </source>
</evidence>
<sequence length="153" mass="17837">MSKKISVEEFEDGWFAGNIIYFIIIYDVYILLKLTKSYMEIGRKLGEIGKKMMMKLGRIRIGKEMKERIIVLFSSIFINFYFVLEFGESGNAIMDKFIFEKESECLDSIVNVTSEIESQDSQAYYASDFTSGKVYEMLRSEDLNDCIVEDMNH</sequence>
<evidence type="ECO:0000256" key="1">
    <source>
        <dbReference type="SAM" id="Phobius"/>
    </source>
</evidence>
<reference evidence="2 3" key="1">
    <citation type="submission" date="2017-10" db="EMBL/GenBank/DDBJ databases">
        <title>Extensive intraspecific genome diversity in a model arbuscular mycorrhizal fungus.</title>
        <authorList>
            <person name="Chen E.C.H."/>
            <person name="Morin E."/>
            <person name="Baudet D."/>
            <person name="Noel J."/>
            <person name="Ndikumana S."/>
            <person name="Charron P."/>
            <person name="St-Onge C."/>
            <person name="Giorgi J."/>
            <person name="Grigoriev I.V."/>
            <person name="Roux C."/>
            <person name="Martin F.M."/>
            <person name="Corradi N."/>
        </authorList>
    </citation>
    <scope>NUCLEOTIDE SEQUENCE [LARGE SCALE GENOMIC DNA]</scope>
    <source>
        <strain evidence="2 3">A1</strain>
    </source>
</reference>
<organism evidence="2 3">
    <name type="scientific">Rhizophagus irregularis</name>
    <dbReference type="NCBI Taxonomy" id="588596"/>
    <lineage>
        <taxon>Eukaryota</taxon>
        <taxon>Fungi</taxon>
        <taxon>Fungi incertae sedis</taxon>
        <taxon>Mucoromycota</taxon>
        <taxon>Glomeromycotina</taxon>
        <taxon>Glomeromycetes</taxon>
        <taxon>Glomerales</taxon>
        <taxon>Glomeraceae</taxon>
        <taxon>Rhizophagus</taxon>
    </lineage>
</organism>
<feature type="transmembrane region" description="Helical" evidence="1">
    <location>
        <begin position="69"/>
        <end position="87"/>
    </location>
</feature>
<protein>
    <submittedName>
        <fullName evidence="2">Uncharacterized protein</fullName>
    </submittedName>
</protein>